<evidence type="ECO:0000313" key="1">
    <source>
        <dbReference type="EMBL" id="KDO71130.1"/>
    </source>
</evidence>
<accession>A0A067FYB7</accession>
<dbReference type="AlphaFoldDB" id="A0A067FYB7"/>
<reference evidence="1 2" key="1">
    <citation type="submission" date="2014-04" db="EMBL/GenBank/DDBJ databases">
        <authorList>
            <consortium name="International Citrus Genome Consortium"/>
            <person name="Gmitter F."/>
            <person name="Chen C."/>
            <person name="Farmerie W."/>
            <person name="Harkins T."/>
            <person name="Desany B."/>
            <person name="Mohiuddin M."/>
            <person name="Kodira C."/>
            <person name="Borodovsky M."/>
            <person name="Lomsadze A."/>
            <person name="Burns P."/>
            <person name="Jenkins J."/>
            <person name="Prochnik S."/>
            <person name="Shu S."/>
            <person name="Chapman J."/>
            <person name="Pitluck S."/>
            <person name="Schmutz J."/>
            <person name="Rokhsar D."/>
        </authorList>
    </citation>
    <scope>NUCLEOTIDE SEQUENCE</scope>
</reference>
<name>A0A067FYB7_CITSI</name>
<evidence type="ECO:0000313" key="2">
    <source>
        <dbReference type="Proteomes" id="UP000027120"/>
    </source>
</evidence>
<dbReference type="EMBL" id="KK784889">
    <property type="protein sequence ID" value="KDO71130.1"/>
    <property type="molecule type" value="Genomic_DNA"/>
</dbReference>
<dbReference type="Proteomes" id="UP000027120">
    <property type="component" value="Unassembled WGS sequence"/>
</dbReference>
<organism evidence="1 2">
    <name type="scientific">Citrus sinensis</name>
    <name type="common">Sweet orange</name>
    <name type="synonym">Citrus aurantium var. sinensis</name>
    <dbReference type="NCBI Taxonomy" id="2711"/>
    <lineage>
        <taxon>Eukaryota</taxon>
        <taxon>Viridiplantae</taxon>
        <taxon>Streptophyta</taxon>
        <taxon>Embryophyta</taxon>
        <taxon>Tracheophyta</taxon>
        <taxon>Spermatophyta</taxon>
        <taxon>Magnoliopsida</taxon>
        <taxon>eudicotyledons</taxon>
        <taxon>Gunneridae</taxon>
        <taxon>Pentapetalae</taxon>
        <taxon>rosids</taxon>
        <taxon>malvids</taxon>
        <taxon>Sapindales</taxon>
        <taxon>Rutaceae</taxon>
        <taxon>Aurantioideae</taxon>
        <taxon>Citrus</taxon>
    </lineage>
</organism>
<keyword evidence="2" id="KW-1185">Reference proteome</keyword>
<sequence>MEYPQSLLNSFIITRGDKSLPLVLTSFNADGTVKVERPTSLFIHCGFASNNLISSDPHMGPKGLLNSIRVVSCRMLVSPHLTGLAYEAIEYIPLKNNAGVIL</sequence>
<proteinExistence type="predicted"/>
<gene>
    <name evidence="1" type="ORF">CISIN_1g038322mg</name>
</gene>
<protein>
    <submittedName>
        <fullName evidence="1">Uncharacterized protein</fullName>
    </submittedName>
</protein>